<keyword evidence="4" id="KW-1185">Reference proteome</keyword>
<dbReference type="Pfam" id="PF01728">
    <property type="entry name" value="FtsJ"/>
    <property type="match status" value="1"/>
</dbReference>
<proteinExistence type="predicted"/>
<dbReference type="InterPro" id="IPR002877">
    <property type="entry name" value="RNA_MeTrfase_FtsJ_dom"/>
</dbReference>
<dbReference type="GO" id="GO:0008168">
    <property type="term" value="F:methyltransferase activity"/>
    <property type="evidence" value="ECO:0007669"/>
    <property type="project" value="InterPro"/>
</dbReference>
<dbReference type="Gene3D" id="3.40.50.150">
    <property type="entry name" value="Vaccinia Virus protein VP39"/>
    <property type="match status" value="1"/>
</dbReference>
<dbReference type="EMBL" id="FUEG01000007">
    <property type="protein sequence ID" value="SJL06895.1"/>
    <property type="molecule type" value="Genomic_DNA"/>
</dbReference>
<protein>
    <recommendedName>
        <fullName evidence="2">Ribosomal RNA methyltransferase FtsJ domain-containing protein</fullName>
    </recommendedName>
</protein>
<dbReference type="AlphaFoldDB" id="A0A284RDV2"/>
<evidence type="ECO:0000259" key="2">
    <source>
        <dbReference type="Pfam" id="PF01728"/>
    </source>
</evidence>
<dbReference type="InterPro" id="IPR029063">
    <property type="entry name" value="SAM-dependent_MTases_sf"/>
</dbReference>
<evidence type="ECO:0000313" key="3">
    <source>
        <dbReference type="EMBL" id="SJL06895.1"/>
    </source>
</evidence>
<evidence type="ECO:0000313" key="4">
    <source>
        <dbReference type="Proteomes" id="UP000219338"/>
    </source>
</evidence>
<feature type="region of interest" description="Disordered" evidence="1">
    <location>
        <begin position="52"/>
        <end position="78"/>
    </location>
</feature>
<sequence length="126" mass="13454">MSFRPTLAALSKKSSTQGIVCQRHDHDVKHRASSSYNDVNVVVDLGVAPGGWSQAASQHSGYGSDEDSEPLPSTLPRVRATDLPIRHVLAATTTFSISTQSKRSLLAAKAGDMGPSLPLTFELNHD</sequence>
<reference evidence="4" key="1">
    <citation type="journal article" date="2017" name="Nat. Ecol. Evol.">
        <title>Genome expansion and lineage-specific genetic innovations in the forest pathogenic fungi Armillaria.</title>
        <authorList>
            <person name="Sipos G."/>
            <person name="Prasanna A.N."/>
            <person name="Walter M.C."/>
            <person name="O'Connor E."/>
            <person name="Balint B."/>
            <person name="Krizsan K."/>
            <person name="Kiss B."/>
            <person name="Hess J."/>
            <person name="Varga T."/>
            <person name="Slot J."/>
            <person name="Riley R."/>
            <person name="Boka B."/>
            <person name="Rigling D."/>
            <person name="Barry K."/>
            <person name="Lee J."/>
            <person name="Mihaltcheva S."/>
            <person name="LaButti K."/>
            <person name="Lipzen A."/>
            <person name="Waldron R."/>
            <person name="Moloney N.M."/>
            <person name="Sperisen C."/>
            <person name="Kredics L."/>
            <person name="Vagvoelgyi C."/>
            <person name="Patrignani A."/>
            <person name="Fitzpatrick D."/>
            <person name="Nagy I."/>
            <person name="Doyle S."/>
            <person name="Anderson J.B."/>
            <person name="Grigoriev I.V."/>
            <person name="Gueldener U."/>
            <person name="Muensterkoetter M."/>
            <person name="Nagy L.G."/>
        </authorList>
    </citation>
    <scope>NUCLEOTIDE SEQUENCE [LARGE SCALE GENOMIC DNA]</scope>
    <source>
        <strain evidence="4">C18/9</strain>
    </source>
</reference>
<dbReference type="STRING" id="47428.A0A284RDV2"/>
<dbReference type="GO" id="GO:0032259">
    <property type="term" value="P:methylation"/>
    <property type="evidence" value="ECO:0007669"/>
    <property type="project" value="InterPro"/>
</dbReference>
<name>A0A284RDV2_ARMOS</name>
<gene>
    <name evidence="3" type="ORF">ARMOST_10237</name>
</gene>
<accession>A0A284RDV2</accession>
<dbReference type="Proteomes" id="UP000219338">
    <property type="component" value="Unassembled WGS sequence"/>
</dbReference>
<feature type="domain" description="Ribosomal RNA methyltransferase FtsJ" evidence="2">
    <location>
        <begin position="38"/>
        <end position="71"/>
    </location>
</feature>
<dbReference type="OrthoDB" id="20105at2759"/>
<evidence type="ECO:0000256" key="1">
    <source>
        <dbReference type="SAM" id="MobiDB-lite"/>
    </source>
</evidence>
<organism evidence="3 4">
    <name type="scientific">Armillaria ostoyae</name>
    <name type="common">Armillaria root rot fungus</name>
    <dbReference type="NCBI Taxonomy" id="47428"/>
    <lineage>
        <taxon>Eukaryota</taxon>
        <taxon>Fungi</taxon>
        <taxon>Dikarya</taxon>
        <taxon>Basidiomycota</taxon>
        <taxon>Agaricomycotina</taxon>
        <taxon>Agaricomycetes</taxon>
        <taxon>Agaricomycetidae</taxon>
        <taxon>Agaricales</taxon>
        <taxon>Marasmiineae</taxon>
        <taxon>Physalacriaceae</taxon>
        <taxon>Armillaria</taxon>
    </lineage>
</organism>